<evidence type="ECO:0000313" key="1">
    <source>
        <dbReference type="EMBL" id="TWF43979.1"/>
    </source>
</evidence>
<accession>A0A561Q0W3</accession>
<proteinExistence type="predicted"/>
<evidence type="ECO:0000313" key="2">
    <source>
        <dbReference type="Proteomes" id="UP000320653"/>
    </source>
</evidence>
<comment type="caution">
    <text evidence="1">The sequence shown here is derived from an EMBL/GenBank/DDBJ whole genome shotgun (WGS) entry which is preliminary data.</text>
</comment>
<name>A0A561Q0W3_9HYPH</name>
<organism evidence="1 2">
    <name type="scientific">Neorhizobium alkalisoli</name>
    <dbReference type="NCBI Taxonomy" id="528178"/>
    <lineage>
        <taxon>Bacteria</taxon>
        <taxon>Pseudomonadati</taxon>
        <taxon>Pseudomonadota</taxon>
        <taxon>Alphaproteobacteria</taxon>
        <taxon>Hyphomicrobiales</taxon>
        <taxon>Rhizobiaceae</taxon>
        <taxon>Rhizobium/Agrobacterium group</taxon>
        <taxon>Neorhizobium</taxon>
    </lineage>
</organism>
<dbReference type="EMBL" id="VIWP01000017">
    <property type="protein sequence ID" value="TWF43979.1"/>
    <property type="molecule type" value="Genomic_DNA"/>
</dbReference>
<sequence length="51" mass="5649">MAGSTITIRANFETREAADLAVEHLVKQLKISRPDVFIRSVEFENTTGSKA</sequence>
<protein>
    <submittedName>
        <fullName evidence="1">Uncharacterized protein</fullName>
    </submittedName>
</protein>
<keyword evidence="2" id="KW-1185">Reference proteome</keyword>
<gene>
    <name evidence="1" type="ORF">FHW37_11767</name>
</gene>
<dbReference type="Proteomes" id="UP000320653">
    <property type="component" value="Unassembled WGS sequence"/>
</dbReference>
<reference evidence="1 2" key="1">
    <citation type="submission" date="2019-06" db="EMBL/GenBank/DDBJ databases">
        <title>Sorghum-associated microbial communities from plants grown in Nebraska, USA.</title>
        <authorList>
            <person name="Schachtman D."/>
        </authorList>
    </citation>
    <scope>NUCLEOTIDE SEQUENCE [LARGE SCALE GENOMIC DNA]</scope>
    <source>
        <strain evidence="1 2">1225</strain>
    </source>
</reference>
<dbReference type="AlphaFoldDB" id="A0A561Q0W3"/>